<dbReference type="Pfam" id="PF08477">
    <property type="entry name" value="Roc"/>
    <property type="match status" value="1"/>
</dbReference>
<dbReference type="InterPro" id="IPR027417">
    <property type="entry name" value="P-loop_NTPase"/>
</dbReference>
<dbReference type="EMBL" id="MU825397">
    <property type="protein sequence ID" value="KAJ7393679.1"/>
    <property type="molecule type" value="Genomic_DNA"/>
</dbReference>
<accession>A0A9X0A6H9</accession>
<dbReference type="Proteomes" id="UP001163046">
    <property type="component" value="Unassembled WGS sequence"/>
</dbReference>
<comment type="caution">
    <text evidence="1">The sequence shown here is derived from an EMBL/GenBank/DDBJ whole genome shotgun (WGS) entry which is preliminary data.</text>
</comment>
<protein>
    <submittedName>
        <fullName evidence="1">Uncharacterized protein</fullName>
    </submittedName>
</protein>
<sequence length="107" mass="12866">MYFYFYFYPEGSVKFQKLRKALHTKFSSFKLKILDFSGDKEYYAYHHIFLRDQAIYIVVLNMENFADDNFRNVAAEIQRLRFWLESICSKAASKHQSSLLEHTGDTW</sequence>
<keyword evidence="2" id="KW-1185">Reference proteome</keyword>
<evidence type="ECO:0000313" key="2">
    <source>
        <dbReference type="Proteomes" id="UP001163046"/>
    </source>
</evidence>
<proteinExistence type="predicted"/>
<dbReference type="AlphaFoldDB" id="A0A9X0A6H9"/>
<dbReference type="Gene3D" id="3.40.50.300">
    <property type="entry name" value="P-loop containing nucleotide triphosphate hydrolases"/>
    <property type="match status" value="1"/>
</dbReference>
<reference evidence="1" key="1">
    <citation type="submission" date="2023-01" db="EMBL/GenBank/DDBJ databases">
        <title>Genome assembly of the deep-sea coral Lophelia pertusa.</title>
        <authorList>
            <person name="Herrera S."/>
            <person name="Cordes E."/>
        </authorList>
    </citation>
    <scope>NUCLEOTIDE SEQUENCE</scope>
    <source>
        <strain evidence="1">USNM1676648</strain>
        <tissue evidence="1">Polyp</tissue>
    </source>
</reference>
<dbReference type="OrthoDB" id="5986751at2759"/>
<name>A0A9X0A6H9_9CNID</name>
<gene>
    <name evidence="1" type="ORF">OS493_003336</name>
</gene>
<organism evidence="1 2">
    <name type="scientific">Desmophyllum pertusum</name>
    <dbReference type="NCBI Taxonomy" id="174260"/>
    <lineage>
        <taxon>Eukaryota</taxon>
        <taxon>Metazoa</taxon>
        <taxon>Cnidaria</taxon>
        <taxon>Anthozoa</taxon>
        <taxon>Hexacorallia</taxon>
        <taxon>Scleractinia</taxon>
        <taxon>Caryophylliina</taxon>
        <taxon>Caryophylliidae</taxon>
        <taxon>Desmophyllum</taxon>
    </lineage>
</organism>
<evidence type="ECO:0000313" key="1">
    <source>
        <dbReference type="EMBL" id="KAJ7393679.1"/>
    </source>
</evidence>